<comment type="caution">
    <text evidence="1">The sequence shown here is derived from an EMBL/GenBank/DDBJ whole genome shotgun (WGS) entry which is preliminary data.</text>
</comment>
<dbReference type="AlphaFoldDB" id="A0A9N9NEV2"/>
<accession>A0A9N9NEV2</accession>
<keyword evidence="2" id="KW-1185">Reference proteome</keyword>
<organism evidence="1 2">
    <name type="scientific">Ambispora leptoticha</name>
    <dbReference type="NCBI Taxonomy" id="144679"/>
    <lineage>
        <taxon>Eukaryota</taxon>
        <taxon>Fungi</taxon>
        <taxon>Fungi incertae sedis</taxon>
        <taxon>Mucoromycota</taxon>
        <taxon>Glomeromycotina</taxon>
        <taxon>Glomeromycetes</taxon>
        <taxon>Archaeosporales</taxon>
        <taxon>Ambisporaceae</taxon>
        <taxon>Ambispora</taxon>
    </lineage>
</organism>
<name>A0A9N9NEV2_9GLOM</name>
<protein>
    <submittedName>
        <fullName evidence="1">614_t:CDS:1</fullName>
    </submittedName>
</protein>
<evidence type="ECO:0000313" key="1">
    <source>
        <dbReference type="EMBL" id="CAG8726630.1"/>
    </source>
</evidence>
<dbReference type="OrthoDB" id="10577599at2759"/>
<dbReference type="EMBL" id="CAJVPS010028541">
    <property type="protein sequence ID" value="CAG8726630.1"/>
    <property type="molecule type" value="Genomic_DNA"/>
</dbReference>
<evidence type="ECO:0000313" key="2">
    <source>
        <dbReference type="Proteomes" id="UP000789508"/>
    </source>
</evidence>
<sequence>SLHQHTGVPTDKVIGIGSILTKLDVNDELLRLRGHIPEEITKFESLGISSIRDAVNDVIGKCTKIELVKGGKIPDECVNDDGYSGRFGSQIIGSVAGSGWGHLSHK</sequence>
<reference evidence="1" key="1">
    <citation type="submission" date="2021-06" db="EMBL/GenBank/DDBJ databases">
        <authorList>
            <person name="Kallberg Y."/>
            <person name="Tangrot J."/>
            <person name="Rosling A."/>
        </authorList>
    </citation>
    <scope>NUCLEOTIDE SEQUENCE</scope>
    <source>
        <strain evidence="1">FL130A</strain>
    </source>
</reference>
<feature type="non-terminal residue" evidence="1">
    <location>
        <position position="106"/>
    </location>
</feature>
<proteinExistence type="predicted"/>
<gene>
    <name evidence="1" type="ORF">ALEPTO_LOCUS12465</name>
</gene>
<dbReference type="Proteomes" id="UP000789508">
    <property type="component" value="Unassembled WGS sequence"/>
</dbReference>